<proteinExistence type="predicted"/>
<protein>
    <submittedName>
        <fullName evidence="5">SMC_N domain-containing protein</fullName>
    </submittedName>
</protein>
<dbReference type="WBParaSite" id="TCNE_0001891701-mRNA-1">
    <property type="protein sequence ID" value="TCNE_0001891701-mRNA-1"/>
    <property type="gene ID" value="TCNE_0001891701"/>
</dbReference>
<organism evidence="4 5">
    <name type="scientific">Toxocara canis</name>
    <name type="common">Canine roundworm</name>
    <dbReference type="NCBI Taxonomy" id="6265"/>
    <lineage>
        <taxon>Eukaryota</taxon>
        <taxon>Metazoa</taxon>
        <taxon>Ecdysozoa</taxon>
        <taxon>Nematoda</taxon>
        <taxon>Chromadorea</taxon>
        <taxon>Rhabditida</taxon>
        <taxon>Spirurina</taxon>
        <taxon>Ascaridomorpha</taxon>
        <taxon>Ascaridoidea</taxon>
        <taxon>Toxocaridae</taxon>
        <taxon>Toxocara</taxon>
    </lineage>
</organism>
<sequence length="310" mass="35451">MPNFEVRLRGFRSYRDAVVSEFSPRHNVIVGRNGSGKSNFFFAVEFILSDEFTPLCSKYRRGLIHEGVGEKVSTAQVEIIFDNTDRRFVAVSRQLLVLSNDFVSLKEGASGDEERGREERQHCGSEVSRMDFDEVIVGRRVSPIKDQFFINSKTACRADVVDLMASARLSRCNPYHIVKQGKINELAVSSDAERLKLLKEVAGARIYDVKREENLTAFRQADVSCEKIEILRAAIEERLQTLKQEKDDAKEFRKWDKVKRAVEYTIYDNQLKEINKKLAALEMWKDEMKAQHNGVSSTPGYAHNTFAPCL</sequence>
<dbReference type="EMBL" id="UYWY01026127">
    <property type="protein sequence ID" value="VDM50233.1"/>
    <property type="molecule type" value="Genomic_DNA"/>
</dbReference>
<dbReference type="SUPFAM" id="SSF52540">
    <property type="entry name" value="P-loop containing nucleoside triphosphate hydrolases"/>
    <property type="match status" value="1"/>
</dbReference>
<dbReference type="InterPro" id="IPR027417">
    <property type="entry name" value="P-loop_NTPase"/>
</dbReference>
<dbReference type="PANTHER" id="PTHR43977">
    <property type="entry name" value="STRUCTURAL MAINTENANCE OF CHROMOSOMES PROTEIN 3"/>
    <property type="match status" value="1"/>
</dbReference>
<reference evidence="3 4" key="2">
    <citation type="submission" date="2018-11" db="EMBL/GenBank/DDBJ databases">
        <authorList>
            <consortium name="Pathogen Informatics"/>
        </authorList>
    </citation>
    <scope>NUCLEOTIDE SEQUENCE [LARGE SCALE GENOMIC DNA]</scope>
</reference>
<evidence type="ECO:0000259" key="2">
    <source>
        <dbReference type="Pfam" id="PF02463"/>
    </source>
</evidence>
<dbReference type="InterPro" id="IPR003395">
    <property type="entry name" value="RecF/RecN/SMC_N"/>
</dbReference>
<feature type="domain" description="RecF/RecN/SMC N-terminal" evidence="2">
    <location>
        <begin position="6"/>
        <end position="94"/>
    </location>
</feature>
<dbReference type="AlphaFoldDB" id="A0A183VDU3"/>
<reference evidence="5" key="1">
    <citation type="submission" date="2016-06" db="UniProtKB">
        <authorList>
            <consortium name="WormBaseParasite"/>
        </authorList>
    </citation>
    <scope>IDENTIFICATION</scope>
</reference>
<evidence type="ECO:0000313" key="3">
    <source>
        <dbReference type="EMBL" id="VDM50233.1"/>
    </source>
</evidence>
<feature type="coiled-coil region" evidence="1">
    <location>
        <begin position="225"/>
        <end position="291"/>
    </location>
</feature>
<evidence type="ECO:0000256" key="1">
    <source>
        <dbReference type="SAM" id="Coils"/>
    </source>
</evidence>
<dbReference type="Pfam" id="PF02463">
    <property type="entry name" value="SMC_N"/>
    <property type="match status" value="1"/>
</dbReference>
<evidence type="ECO:0000313" key="4">
    <source>
        <dbReference type="Proteomes" id="UP000050794"/>
    </source>
</evidence>
<name>A0A183VDU3_TOXCA</name>
<evidence type="ECO:0000313" key="5">
    <source>
        <dbReference type="WBParaSite" id="TCNE_0001891701-mRNA-1"/>
    </source>
</evidence>
<keyword evidence="1" id="KW-0175">Coiled coil</keyword>
<accession>A0A183VDU3</accession>
<keyword evidence="4" id="KW-1185">Reference proteome</keyword>
<gene>
    <name evidence="3" type="ORF">TCNE_LOCUS18912</name>
</gene>
<dbReference type="Proteomes" id="UP000050794">
    <property type="component" value="Unassembled WGS sequence"/>
</dbReference>
<dbReference type="Gene3D" id="3.40.50.300">
    <property type="entry name" value="P-loop containing nucleotide triphosphate hydrolases"/>
    <property type="match status" value="1"/>
</dbReference>